<keyword evidence="3" id="KW-0238">DNA-binding</keyword>
<name>A0ABX0KDC3_9PROT</name>
<feature type="active site" description="O-(5'-phospho-DNA)-serine intermediate" evidence="5">
    <location>
        <position position="9"/>
    </location>
</feature>
<evidence type="ECO:0000256" key="4">
    <source>
        <dbReference type="ARBA" id="ARBA00023172"/>
    </source>
</evidence>
<evidence type="ECO:0000256" key="2">
    <source>
        <dbReference type="ARBA" id="ARBA00022908"/>
    </source>
</evidence>
<dbReference type="Gene3D" id="1.10.10.60">
    <property type="entry name" value="Homeodomain-like"/>
    <property type="match status" value="1"/>
</dbReference>
<dbReference type="CDD" id="cd03768">
    <property type="entry name" value="SR_ResInv"/>
    <property type="match status" value="1"/>
</dbReference>
<dbReference type="InterPro" id="IPR009057">
    <property type="entry name" value="Homeodomain-like_sf"/>
</dbReference>
<dbReference type="PROSITE" id="PS00397">
    <property type="entry name" value="RECOMBINASES_1"/>
    <property type="match status" value="1"/>
</dbReference>
<keyword evidence="4" id="KW-0233">DNA recombination</keyword>
<keyword evidence="8" id="KW-1185">Reference proteome</keyword>
<dbReference type="PROSITE" id="PS51736">
    <property type="entry name" value="RECOMBINASES_3"/>
    <property type="match status" value="1"/>
</dbReference>
<gene>
    <name evidence="7" type="ORF">GOB84_18465</name>
</gene>
<dbReference type="RefSeq" id="WP_173578838.1">
    <property type="nucleotide sequence ID" value="NZ_WOSW01000098.1"/>
</dbReference>
<dbReference type="InterPro" id="IPR006119">
    <property type="entry name" value="Resolv_N"/>
</dbReference>
<evidence type="ECO:0000256" key="3">
    <source>
        <dbReference type="ARBA" id="ARBA00023125"/>
    </source>
</evidence>
<dbReference type="Gene3D" id="3.40.50.1390">
    <property type="entry name" value="Resolvase, N-terminal catalytic domain"/>
    <property type="match status" value="1"/>
</dbReference>
<dbReference type="InterPro" id="IPR036162">
    <property type="entry name" value="Resolvase-like_N_sf"/>
</dbReference>
<dbReference type="PROSITE" id="PS00398">
    <property type="entry name" value="RECOMBINASES_2"/>
    <property type="match status" value="1"/>
</dbReference>
<dbReference type="SUPFAM" id="SSF46689">
    <property type="entry name" value="Homeodomain-like"/>
    <property type="match status" value="1"/>
</dbReference>
<comment type="similarity">
    <text evidence="1">Belongs to the site-specific recombinase resolvase family.</text>
</comment>
<dbReference type="EMBL" id="WOSW01000098">
    <property type="protein sequence ID" value="NHO34444.1"/>
    <property type="molecule type" value="Genomic_DNA"/>
</dbReference>
<organism evidence="7 8">
    <name type="scientific">Acetobacter fallax</name>
    <dbReference type="NCBI Taxonomy" id="1737473"/>
    <lineage>
        <taxon>Bacteria</taxon>
        <taxon>Pseudomonadati</taxon>
        <taxon>Pseudomonadota</taxon>
        <taxon>Alphaproteobacteria</taxon>
        <taxon>Acetobacterales</taxon>
        <taxon>Acetobacteraceae</taxon>
        <taxon>Acetobacter</taxon>
    </lineage>
</organism>
<dbReference type="PANTHER" id="PTHR30461:SF26">
    <property type="entry name" value="RESOLVASE HOMOLOG YNEB"/>
    <property type="match status" value="1"/>
</dbReference>
<protein>
    <submittedName>
        <fullName evidence="7">Recombinase family protein</fullName>
    </submittedName>
</protein>
<evidence type="ECO:0000313" key="7">
    <source>
        <dbReference type="EMBL" id="NHO34444.1"/>
    </source>
</evidence>
<evidence type="ECO:0000259" key="6">
    <source>
        <dbReference type="PROSITE" id="PS51736"/>
    </source>
</evidence>
<accession>A0ABX0KDC3</accession>
<dbReference type="PANTHER" id="PTHR30461">
    <property type="entry name" value="DNA-INVERTASE FROM LAMBDOID PROPHAGE"/>
    <property type="match status" value="1"/>
</dbReference>
<sequence length="187" mass="21235">MKYGYARVSSEEQSLDIQIDALEKAGCELVRGEKVSGTSREGRQELENLLQFLRKGDALVITRIDRLARSLGDLSDIVQELEAKGVSLIATEQPIDTSSAMGRMFVSLLGVFAQFETELRRERQLEGIAKAKKEGVYKGRKADWDRIEQVFNLKRQGVANTEIGKRLGISRSYVWKVLRHQEDMIFQ</sequence>
<evidence type="ECO:0000256" key="5">
    <source>
        <dbReference type="PROSITE-ProRule" id="PRU10137"/>
    </source>
</evidence>
<dbReference type="InterPro" id="IPR006118">
    <property type="entry name" value="Recombinase_CS"/>
</dbReference>
<dbReference type="SMART" id="SM00857">
    <property type="entry name" value="Resolvase"/>
    <property type="match status" value="1"/>
</dbReference>
<dbReference type="Pfam" id="PF00239">
    <property type="entry name" value="Resolvase"/>
    <property type="match status" value="1"/>
</dbReference>
<evidence type="ECO:0000256" key="1">
    <source>
        <dbReference type="ARBA" id="ARBA00009913"/>
    </source>
</evidence>
<dbReference type="SUPFAM" id="SSF53041">
    <property type="entry name" value="Resolvase-like"/>
    <property type="match status" value="1"/>
</dbReference>
<feature type="domain" description="Resolvase/invertase-type recombinase catalytic" evidence="6">
    <location>
        <begin position="1"/>
        <end position="135"/>
    </location>
</feature>
<dbReference type="InterPro" id="IPR050639">
    <property type="entry name" value="SSR_resolvase"/>
</dbReference>
<evidence type="ECO:0000313" key="8">
    <source>
        <dbReference type="Proteomes" id="UP000615326"/>
    </source>
</evidence>
<comment type="caution">
    <text evidence="7">The sequence shown here is derived from an EMBL/GenBank/DDBJ whole genome shotgun (WGS) entry which is preliminary data.</text>
</comment>
<proteinExistence type="inferred from homology"/>
<dbReference type="Proteomes" id="UP000615326">
    <property type="component" value="Unassembled WGS sequence"/>
</dbReference>
<keyword evidence="2" id="KW-0229">DNA integration</keyword>
<reference evidence="7 8" key="1">
    <citation type="journal article" date="2020" name="Int. J. Syst. Evol. Microbiol.">
        <title>Novel acetic acid bacteria from cider fermentations: Acetobacter conturbans sp. nov. and Acetobacter fallax sp. nov.</title>
        <authorList>
            <person name="Sombolestani A.S."/>
            <person name="Cleenwerck I."/>
            <person name="Cnockaert M."/>
            <person name="Borremans W."/>
            <person name="Wieme A.D."/>
            <person name="De Vuyst L."/>
            <person name="Vandamme P."/>
        </authorList>
    </citation>
    <scope>NUCLEOTIDE SEQUENCE [LARGE SCALE GENOMIC DNA]</scope>
    <source>
        <strain evidence="7 8">LMG 1637</strain>
    </source>
</reference>